<dbReference type="SUPFAM" id="SSF51445">
    <property type="entry name" value="(Trans)glycosidases"/>
    <property type="match status" value="1"/>
</dbReference>
<dbReference type="GO" id="GO:0004553">
    <property type="term" value="F:hydrolase activity, hydrolyzing O-glycosyl compounds"/>
    <property type="evidence" value="ECO:0007669"/>
    <property type="project" value="TreeGrafter"/>
</dbReference>
<dbReference type="EMBL" id="CADCTK010000841">
    <property type="protein sequence ID" value="CAA9284218.1"/>
    <property type="molecule type" value="Genomic_DNA"/>
</dbReference>
<evidence type="ECO:0008006" key="3">
    <source>
        <dbReference type="Google" id="ProtNLM"/>
    </source>
</evidence>
<organism evidence="2">
    <name type="scientific">uncultured Chloroflexia bacterium</name>
    <dbReference type="NCBI Taxonomy" id="1672391"/>
    <lineage>
        <taxon>Bacteria</taxon>
        <taxon>Bacillati</taxon>
        <taxon>Chloroflexota</taxon>
        <taxon>Chloroflexia</taxon>
        <taxon>environmental samples</taxon>
    </lineage>
</organism>
<evidence type="ECO:0000313" key="2">
    <source>
        <dbReference type="EMBL" id="CAA9284218.1"/>
    </source>
</evidence>
<sequence>MRRLVSLCVLFAILVLGIAPARAQFGTGTLPGEFMGMVIRDPHYEWNTNPDYPDDVNRAFYDSIGQNLAAAGVKWVRFEFWADEVENFNPDNPLEGLPLKETDYFINVVAPRHDFKVLGLLASNLVRTDRWIHPEEIERTDQEMPQCWAYKYGCFTNEYMRLWLDRAFAIAERYENRVAAYEIMNEENRYISPEHSGRGISPQQMARLLTKFYRILKLNKGPEGTFGDWGKEVKIILGGLHPNRCQDCINRGGTPMTDREYLDAVYKSPSFAEFRNLPASGGRWPLDGVGYHPYPMEMRYGLLPEPSGSSDLYRIPERVRDIRQVMVNNGDVQNKIWVTEIGDRGSPLDPDNMARQAQFMRSVYWMLWQQREYVQTVLWFKYEDFEVETGAGNWGIVTLLPRTPTAECRECQYEVNGAVQRYKDSFFAYGEMAATGTGLEAYRTYLPIVTR</sequence>
<evidence type="ECO:0000256" key="1">
    <source>
        <dbReference type="SAM" id="SignalP"/>
    </source>
</evidence>
<dbReference type="AlphaFoldDB" id="A0A6J4JPR3"/>
<name>A0A6J4JPR3_9CHLR</name>
<protein>
    <recommendedName>
        <fullName evidence="3">Glycoside hydrolase family 5 domain-containing protein</fullName>
    </recommendedName>
</protein>
<dbReference type="InterPro" id="IPR017853">
    <property type="entry name" value="GH"/>
</dbReference>
<feature type="chain" id="PRO_5026709553" description="Glycoside hydrolase family 5 domain-containing protein" evidence="1">
    <location>
        <begin position="24"/>
        <end position="451"/>
    </location>
</feature>
<dbReference type="PANTHER" id="PTHR12631">
    <property type="entry name" value="ALPHA-L-IDURONIDASE"/>
    <property type="match status" value="1"/>
</dbReference>
<accession>A0A6J4JPR3</accession>
<dbReference type="InterPro" id="IPR051923">
    <property type="entry name" value="Glycosyl_Hydrolase_39"/>
</dbReference>
<dbReference type="PANTHER" id="PTHR12631:SF10">
    <property type="entry name" value="BETA-XYLOSIDASE-LIKE PROTEIN-RELATED"/>
    <property type="match status" value="1"/>
</dbReference>
<dbReference type="Gene3D" id="3.20.20.80">
    <property type="entry name" value="Glycosidases"/>
    <property type="match status" value="1"/>
</dbReference>
<gene>
    <name evidence="2" type="ORF">AVDCRST_MAG26-3598</name>
</gene>
<feature type="signal peptide" evidence="1">
    <location>
        <begin position="1"/>
        <end position="23"/>
    </location>
</feature>
<proteinExistence type="predicted"/>
<keyword evidence="1" id="KW-0732">Signal</keyword>
<reference evidence="2" key="1">
    <citation type="submission" date="2020-02" db="EMBL/GenBank/DDBJ databases">
        <authorList>
            <person name="Meier V. D."/>
        </authorList>
    </citation>
    <scope>NUCLEOTIDE SEQUENCE</scope>
    <source>
        <strain evidence="2">AVDCRST_MAG26</strain>
    </source>
</reference>